<evidence type="ECO:0000256" key="1">
    <source>
        <dbReference type="SAM" id="Phobius"/>
    </source>
</evidence>
<evidence type="ECO:0000313" key="3">
    <source>
        <dbReference type="Proteomes" id="UP000218765"/>
    </source>
</evidence>
<dbReference type="EMBL" id="AP018052">
    <property type="protein sequence ID" value="BAZ93913.1"/>
    <property type="molecule type" value="Genomic_DNA"/>
</dbReference>
<dbReference type="RefSeq" id="WP_157745495.1">
    <property type="nucleotide sequence ID" value="NZ_AP018052.1"/>
</dbReference>
<accession>A0A1Z4VR02</accession>
<keyword evidence="1" id="KW-0472">Membrane</keyword>
<reference evidence="2 3" key="1">
    <citation type="submission" date="2017-05" db="EMBL/GenBank/DDBJ databases">
        <title>Thiocyanate degradation by Thiohalobacter thiocyanaticus FOKN1.</title>
        <authorList>
            <person name="Oshiki M."/>
            <person name="Fukushima T."/>
            <person name="Kawano S."/>
            <person name="Nakagawa J."/>
        </authorList>
    </citation>
    <scope>NUCLEOTIDE SEQUENCE [LARGE SCALE GENOMIC DNA]</scope>
    <source>
        <strain evidence="2 3">FOKN1</strain>
    </source>
</reference>
<gene>
    <name evidence="2" type="ORF">FOKN1_1517</name>
</gene>
<keyword evidence="1" id="KW-1133">Transmembrane helix</keyword>
<dbReference type="OrthoDB" id="9864920at2"/>
<proteinExistence type="predicted"/>
<dbReference type="KEGG" id="ttc:FOKN1_1517"/>
<feature type="transmembrane region" description="Helical" evidence="1">
    <location>
        <begin position="31"/>
        <end position="49"/>
    </location>
</feature>
<feature type="transmembrane region" description="Helical" evidence="1">
    <location>
        <begin position="6"/>
        <end position="24"/>
    </location>
</feature>
<keyword evidence="3" id="KW-1185">Reference proteome</keyword>
<sequence>MFTGEVRYWPLLMGWTIVVLLYLYGWRRQALIATAGMAIVTYAVVSVGLRGHL</sequence>
<name>A0A1Z4VR02_9GAMM</name>
<dbReference type="Proteomes" id="UP000218765">
    <property type="component" value="Chromosome"/>
</dbReference>
<keyword evidence="1" id="KW-0812">Transmembrane</keyword>
<evidence type="ECO:0000313" key="2">
    <source>
        <dbReference type="EMBL" id="BAZ93913.1"/>
    </source>
</evidence>
<organism evidence="2 3">
    <name type="scientific">Thiohalobacter thiocyanaticus</name>
    <dbReference type="NCBI Taxonomy" id="585455"/>
    <lineage>
        <taxon>Bacteria</taxon>
        <taxon>Pseudomonadati</taxon>
        <taxon>Pseudomonadota</taxon>
        <taxon>Gammaproteobacteria</taxon>
        <taxon>Thiohalobacterales</taxon>
        <taxon>Thiohalobacteraceae</taxon>
        <taxon>Thiohalobacter</taxon>
    </lineage>
</organism>
<dbReference type="AlphaFoldDB" id="A0A1Z4VR02"/>
<protein>
    <submittedName>
        <fullName evidence="2">K+ transporter</fullName>
    </submittedName>
</protein>